<feature type="domain" description="G-protein coupled receptors family 1 profile" evidence="9">
    <location>
        <begin position="64"/>
        <end position="342"/>
    </location>
</feature>
<feature type="transmembrane region" description="Helical" evidence="8">
    <location>
        <begin position="126"/>
        <end position="148"/>
    </location>
</feature>
<reference evidence="10" key="1">
    <citation type="submission" date="2022-11" db="EMBL/GenBank/DDBJ databases">
        <title>Centuries of genome instability and evolution in soft-shell clam transmissible cancer (bioRxiv).</title>
        <authorList>
            <person name="Hart S.F.M."/>
            <person name="Yonemitsu M.A."/>
            <person name="Giersch R.M."/>
            <person name="Beal B.F."/>
            <person name="Arriagada G."/>
            <person name="Davis B.W."/>
            <person name="Ostrander E.A."/>
            <person name="Goff S.P."/>
            <person name="Metzger M.J."/>
        </authorList>
    </citation>
    <scope>NUCLEOTIDE SEQUENCE</scope>
    <source>
        <strain evidence="10">MELC-2E11</strain>
        <tissue evidence="10">Siphon/mantle</tissue>
    </source>
</reference>
<keyword evidence="4" id="KW-0297">G-protein coupled receptor</keyword>
<feature type="transmembrane region" description="Helical" evidence="8">
    <location>
        <begin position="169"/>
        <end position="188"/>
    </location>
</feature>
<keyword evidence="7" id="KW-0807">Transducer</keyword>
<proteinExistence type="predicted"/>
<evidence type="ECO:0000256" key="3">
    <source>
        <dbReference type="ARBA" id="ARBA00022989"/>
    </source>
</evidence>
<name>A0ABY7DUI1_MYAAR</name>
<keyword evidence="11" id="KW-1185">Reference proteome</keyword>
<evidence type="ECO:0000256" key="6">
    <source>
        <dbReference type="ARBA" id="ARBA00023170"/>
    </source>
</evidence>
<dbReference type="PANTHER" id="PTHR24243:SF233">
    <property type="entry name" value="THYROTROPIN-RELEASING HORMONE RECEPTOR"/>
    <property type="match status" value="1"/>
</dbReference>
<dbReference type="Proteomes" id="UP001164746">
    <property type="component" value="Chromosome 3"/>
</dbReference>
<comment type="subcellular location">
    <subcellularLocation>
        <location evidence="1">Membrane</location>
        <topology evidence="1">Multi-pass membrane protein</topology>
    </subcellularLocation>
</comment>
<evidence type="ECO:0000313" key="10">
    <source>
        <dbReference type="EMBL" id="WAR00280.1"/>
    </source>
</evidence>
<sequence>MHNSKSVRKKNLQFMMENVTYADDVNMTAVTFLSTDYVLHRAIQPVFLVGRYVYLVWFSVGFVGNIASAVIWNASHMYDVCSSAHYLVTISICDFLCQFLYFFYYLKQFWNVENLSNPDLCLVWSILYMIPLYISELLLLGLTIEKLISLRNPFRSGWFSRHQRAPKEIVWIVVSVTVLSLPNAYIAKIDNRGYCVDIRTDEGMQFPIWNWVVDIFIYTVIPISVIIINVLIIREAKHSIIGVIPKHRLTTHASINVTKTLRQSTIVILRLSFFRVITLLPETLVHYMFFLKPFDPHLLPEVKTLDEALGSVPWRRYIHLSAVKYVVEMVSNSRHAVGILIFVLTCRHFKRELNAWISYFNRIMYACVYSLYVSLKDKIAPTPEENNAYKF</sequence>
<evidence type="ECO:0000259" key="9">
    <source>
        <dbReference type="PROSITE" id="PS50262"/>
    </source>
</evidence>
<keyword evidence="2 8" id="KW-0812">Transmembrane</keyword>
<feature type="transmembrane region" description="Helical" evidence="8">
    <location>
        <begin position="84"/>
        <end position="106"/>
    </location>
</feature>
<dbReference type="PROSITE" id="PS50262">
    <property type="entry name" value="G_PROTEIN_RECEP_F1_2"/>
    <property type="match status" value="1"/>
</dbReference>
<evidence type="ECO:0000256" key="1">
    <source>
        <dbReference type="ARBA" id="ARBA00004141"/>
    </source>
</evidence>
<protein>
    <recommendedName>
        <fullName evidence="9">G-protein coupled receptors family 1 profile domain-containing protein</fullName>
    </recommendedName>
</protein>
<keyword evidence="3 8" id="KW-1133">Transmembrane helix</keyword>
<dbReference type="Gene3D" id="1.20.1070.10">
    <property type="entry name" value="Rhodopsin 7-helix transmembrane proteins"/>
    <property type="match status" value="1"/>
</dbReference>
<feature type="transmembrane region" description="Helical" evidence="8">
    <location>
        <begin position="52"/>
        <end position="72"/>
    </location>
</feature>
<evidence type="ECO:0000313" key="11">
    <source>
        <dbReference type="Proteomes" id="UP001164746"/>
    </source>
</evidence>
<keyword evidence="5 8" id="KW-0472">Membrane</keyword>
<organism evidence="10 11">
    <name type="scientific">Mya arenaria</name>
    <name type="common">Soft-shell clam</name>
    <dbReference type="NCBI Taxonomy" id="6604"/>
    <lineage>
        <taxon>Eukaryota</taxon>
        <taxon>Metazoa</taxon>
        <taxon>Spiralia</taxon>
        <taxon>Lophotrochozoa</taxon>
        <taxon>Mollusca</taxon>
        <taxon>Bivalvia</taxon>
        <taxon>Autobranchia</taxon>
        <taxon>Heteroconchia</taxon>
        <taxon>Euheterodonta</taxon>
        <taxon>Imparidentia</taxon>
        <taxon>Neoheterodontei</taxon>
        <taxon>Myida</taxon>
        <taxon>Myoidea</taxon>
        <taxon>Myidae</taxon>
        <taxon>Mya</taxon>
    </lineage>
</organism>
<evidence type="ECO:0000256" key="4">
    <source>
        <dbReference type="ARBA" id="ARBA00023040"/>
    </source>
</evidence>
<evidence type="ECO:0000256" key="7">
    <source>
        <dbReference type="ARBA" id="ARBA00023224"/>
    </source>
</evidence>
<dbReference type="InterPro" id="IPR017452">
    <property type="entry name" value="GPCR_Rhodpsn_7TM"/>
</dbReference>
<dbReference type="SUPFAM" id="SSF81321">
    <property type="entry name" value="Family A G protein-coupled receptor-like"/>
    <property type="match status" value="1"/>
</dbReference>
<accession>A0ABY7DUI1</accession>
<evidence type="ECO:0000256" key="8">
    <source>
        <dbReference type="SAM" id="Phobius"/>
    </source>
</evidence>
<gene>
    <name evidence="10" type="ORF">MAR_024652</name>
</gene>
<evidence type="ECO:0000256" key="2">
    <source>
        <dbReference type="ARBA" id="ARBA00022692"/>
    </source>
</evidence>
<dbReference type="EMBL" id="CP111014">
    <property type="protein sequence ID" value="WAR00280.1"/>
    <property type="molecule type" value="Genomic_DNA"/>
</dbReference>
<feature type="transmembrane region" description="Helical" evidence="8">
    <location>
        <begin position="208"/>
        <end position="232"/>
    </location>
</feature>
<evidence type="ECO:0000256" key="5">
    <source>
        <dbReference type="ARBA" id="ARBA00023136"/>
    </source>
</evidence>
<dbReference type="PANTHER" id="PTHR24243">
    <property type="entry name" value="G-PROTEIN COUPLED RECEPTOR"/>
    <property type="match status" value="1"/>
</dbReference>
<keyword evidence="6" id="KW-0675">Receptor</keyword>